<dbReference type="STRING" id="158607.A0A2P5HL58"/>
<evidence type="ECO:0008006" key="3">
    <source>
        <dbReference type="Google" id="ProtNLM"/>
    </source>
</evidence>
<dbReference type="AlphaFoldDB" id="A0A2P5HL58"/>
<comment type="caution">
    <text evidence="1">The sequence shown here is derived from an EMBL/GenBank/DDBJ whole genome shotgun (WGS) entry which is preliminary data.</text>
</comment>
<sequence length="828" mass="94638">MHRWSAIRSLMKFPPTDLLVRTLRSRGEPLTWDSWERVRMVAQSRSKRLPLVVHQLALNQDELRMETSISVLLKNPALLETRLRVLSHRGLDRSDLDHWLWILDAEDTDIKVERLVSTDRHKPIFVLMAILRTDEYMHKGSSLVKLYDYISMNYFRSAPASLQDLSKKSRSSDNHFNMTATNFMFLVKRLVYHCLKTWPSSIVTVARLVVSYLRTIPPITKPNKTNRRTGYADRCCVFNHALCSFRRVSSLSPLGNVQHNWKAQRILLGFSAGLPRPLIINRWGYRAIRVVLLGLKKSQAEKRTAIRHVQAWPPYRKRLDGTEEKEDREDWLSRNLKAGILKRQDGYADDFSDHALEILGGYETGGSITIQTRSGAPRFWSGSRSSLAVFSTWAAKVKATRNAYEAWQLCQEPPIPNIKPNFQVYAEMFAKLLSAEIDYASSILPGSAKEVYPPNLINLTEFERERLRPLSVDELYERMLGDGNRPVKHCLTLLIRNAPTVEKAAQYLRDSPLNRDAVESLTQALTPTHDNLKQIPVRVFDAYVGLLCARQGRRRWEHNPNAPQHTPAPEVITRYDRLKRAVQLVCIRAGPRRAPAPAPWHTVMRALAHHKLVLRPWRSQTQDNIYALHMMLSLFNAYKMSEGMHPIPFDCLARCTFKALGRNATPAAMSKKSGRLIAAAHHALKSTLRELTSPVQAPSESIADSLPPLYHELSAAHIQIYMETLARLGDVEEAVQVLEWVLLSWDQSPAILQQARDPGHKQWAMLGEAFVCFRAFAEGQASEETMGRIEARFEELKSKGSTWLWPGEEDVEDYVERKSEEDGMDANE</sequence>
<dbReference type="EMBL" id="MAVT02001423">
    <property type="protein sequence ID" value="POS70961.1"/>
    <property type="molecule type" value="Genomic_DNA"/>
</dbReference>
<evidence type="ECO:0000313" key="2">
    <source>
        <dbReference type="Proteomes" id="UP000094444"/>
    </source>
</evidence>
<protein>
    <recommendedName>
        <fullName evidence="3">Prefoldin subunit</fullName>
    </recommendedName>
</protein>
<proteinExistence type="predicted"/>
<name>A0A2P5HL58_DIAHE</name>
<organism evidence="1 2">
    <name type="scientific">Diaporthe helianthi</name>
    <dbReference type="NCBI Taxonomy" id="158607"/>
    <lineage>
        <taxon>Eukaryota</taxon>
        <taxon>Fungi</taxon>
        <taxon>Dikarya</taxon>
        <taxon>Ascomycota</taxon>
        <taxon>Pezizomycotina</taxon>
        <taxon>Sordariomycetes</taxon>
        <taxon>Sordariomycetidae</taxon>
        <taxon>Diaporthales</taxon>
        <taxon>Diaporthaceae</taxon>
        <taxon>Diaporthe</taxon>
    </lineage>
</organism>
<keyword evidence="2" id="KW-1185">Reference proteome</keyword>
<dbReference type="InParanoid" id="A0A2P5HL58"/>
<accession>A0A2P5HL58</accession>
<evidence type="ECO:0000313" key="1">
    <source>
        <dbReference type="EMBL" id="POS70961.1"/>
    </source>
</evidence>
<gene>
    <name evidence="1" type="ORF">DHEL01_v210643</name>
</gene>
<dbReference type="OrthoDB" id="5376140at2759"/>
<dbReference type="Proteomes" id="UP000094444">
    <property type="component" value="Unassembled WGS sequence"/>
</dbReference>
<reference evidence="1" key="1">
    <citation type="submission" date="2017-09" db="EMBL/GenBank/DDBJ databases">
        <title>Polyketide synthases of a Diaporthe helianthi virulent isolate.</title>
        <authorList>
            <person name="Baroncelli R."/>
        </authorList>
    </citation>
    <scope>NUCLEOTIDE SEQUENCE [LARGE SCALE GENOMIC DNA]</scope>
    <source>
        <strain evidence="1">7/96</strain>
    </source>
</reference>